<sequence>MKTYKTLFLDIDGTVLKPDHTIDPSTVDAVNQVKDKGVEVFLATGRPLHEIAPIANELAIDSFIGYNGALAIYKEQVMVNEPIATNTIHQFLNIAETYGHEMVLYTSKQNTFTTLASPIVQQFIDTFKLQKNTLYSPDYADDILGITLMGVDKKEIPHYQLSDDLFFSQVNVHGLEHSYDVIRNRVNKGKAIEKLLTHLKIDKAEAIAFGDGMNDKEMLSFVGEGFAMGNGHPDLFTYAKHKTTAVTEAGIFHGLRKLGLVE</sequence>
<dbReference type="GO" id="GO:0016791">
    <property type="term" value="F:phosphatase activity"/>
    <property type="evidence" value="ECO:0007669"/>
    <property type="project" value="TreeGrafter"/>
</dbReference>
<dbReference type="Gene3D" id="3.30.1240.10">
    <property type="match status" value="1"/>
</dbReference>
<evidence type="ECO:0000313" key="2">
    <source>
        <dbReference type="Proteomes" id="UP000315215"/>
    </source>
</evidence>
<dbReference type="EMBL" id="CP041666">
    <property type="protein sequence ID" value="QDP39873.1"/>
    <property type="molecule type" value="Genomic_DNA"/>
</dbReference>
<dbReference type="RefSeq" id="WP_143892895.1">
    <property type="nucleotide sequence ID" value="NZ_CP041666.1"/>
</dbReference>
<organism evidence="1 2">
    <name type="scientific">Radiobacillus deserti</name>
    <dbReference type="NCBI Taxonomy" id="2594883"/>
    <lineage>
        <taxon>Bacteria</taxon>
        <taxon>Bacillati</taxon>
        <taxon>Bacillota</taxon>
        <taxon>Bacilli</taxon>
        <taxon>Bacillales</taxon>
        <taxon>Bacillaceae</taxon>
        <taxon>Radiobacillus</taxon>
    </lineage>
</organism>
<dbReference type="PANTHER" id="PTHR10000">
    <property type="entry name" value="PHOSPHOSERINE PHOSPHATASE"/>
    <property type="match status" value="1"/>
</dbReference>
<dbReference type="InterPro" id="IPR006379">
    <property type="entry name" value="HAD-SF_hydro_IIB"/>
</dbReference>
<dbReference type="GO" id="GO:0005829">
    <property type="term" value="C:cytosol"/>
    <property type="evidence" value="ECO:0007669"/>
    <property type="project" value="TreeGrafter"/>
</dbReference>
<dbReference type="InterPro" id="IPR000150">
    <property type="entry name" value="Cof"/>
</dbReference>
<dbReference type="InterPro" id="IPR036412">
    <property type="entry name" value="HAD-like_sf"/>
</dbReference>
<dbReference type="Pfam" id="PF08282">
    <property type="entry name" value="Hydrolase_3"/>
    <property type="match status" value="1"/>
</dbReference>
<dbReference type="SFLD" id="SFLDG01140">
    <property type="entry name" value="C2.B:_Phosphomannomutase_and_P"/>
    <property type="match status" value="1"/>
</dbReference>
<dbReference type="InterPro" id="IPR023214">
    <property type="entry name" value="HAD_sf"/>
</dbReference>
<dbReference type="OrthoDB" id="9810101at2"/>
<name>A0A516KEN6_9BACI</name>
<dbReference type="SUPFAM" id="SSF56784">
    <property type="entry name" value="HAD-like"/>
    <property type="match status" value="1"/>
</dbReference>
<proteinExistence type="predicted"/>
<dbReference type="PANTHER" id="PTHR10000:SF25">
    <property type="entry name" value="PHOSPHATASE YKRA-RELATED"/>
    <property type="match status" value="1"/>
</dbReference>
<accession>A0A516KEN6</accession>
<dbReference type="NCBIfam" id="TIGR01484">
    <property type="entry name" value="HAD-SF-IIB"/>
    <property type="match status" value="1"/>
</dbReference>
<dbReference type="Gene3D" id="3.40.50.1000">
    <property type="entry name" value="HAD superfamily/HAD-like"/>
    <property type="match status" value="1"/>
</dbReference>
<reference evidence="1 2" key="1">
    <citation type="submission" date="2019-07" db="EMBL/GenBank/DDBJ databases">
        <authorList>
            <person name="Li J."/>
        </authorList>
    </citation>
    <scope>NUCLEOTIDE SEQUENCE [LARGE SCALE GENOMIC DNA]</scope>
    <source>
        <strain evidence="1 2">TKL69</strain>
    </source>
</reference>
<gene>
    <name evidence="1" type="ORF">FN924_06665</name>
</gene>
<dbReference type="SFLD" id="SFLDS00003">
    <property type="entry name" value="Haloacid_Dehalogenase"/>
    <property type="match status" value="1"/>
</dbReference>
<dbReference type="NCBIfam" id="TIGR00099">
    <property type="entry name" value="Cof-subfamily"/>
    <property type="match status" value="1"/>
</dbReference>
<dbReference type="AlphaFoldDB" id="A0A516KEN6"/>
<dbReference type="GO" id="GO:0000287">
    <property type="term" value="F:magnesium ion binding"/>
    <property type="evidence" value="ECO:0007669"/>
    <property type="project" value="TreeGrafter"/>
</dbReference>
<dbReference type="PROSITE" id="PS01229">
    <property type="entry name" value="COF_2"/>
    <property type="match status" value="1"/>
</dbReference>
<keyword evidence="2" id="KW-1185">Reference proteome</keyword>
<protein>
    <submittedName>
        <fullName evidence="1">HAD family phosphatase</fullName>
    </submittedName>
</protein>
<evidence type="ECO:0000313" key="1">
    <source>
        <dbReference type="EMBL" id="QDP39873.1"/>
    </source>
</evidence>
<dbReference type="KEGG" id="aqt:FN924_06665"/>
<dbReference type="Proteomes" id="UP000315215">
    <property type="component" value="Chromosome"/>
</dbReference>